<proteinExistence type="predicted"/>
<evidence type="ECO:0000256" key="4">
    <source>
        <dbReference type="ARBA" id="ARBA00023136"/>
    </source>
</evidence>
<dbReference type="InterPro" id="IPR012919">
    <property type="entry name" value="SUN_dom"/>
</dbReference>
<reference evidence="8 9" key="1">
    <citation type="submission" date="2019-06" db="EMBL/GenBank/DDBJ databases">
        <title>A chromosomal-level reference genome of Carpinus fangiana (Coryloideae, Betulaceae).</title>
        <authorList>
            <person name="Yang X."/>
            <person name="Wang Z."/>
            <person name="Zhang L."/>
            <person name="Hao G."/>
            <person name="Liu J."/>
            <person name="Yang Y."/>
        </authorList>
    </citation>
    <scope>NUCLEOTIDE SEQUENCE [LARGE SCALE GENOMIC DNA]</scope>
    <source>
        <strain evidence="8">Cfa_2016G</strain>
        <tissue evidence="8">Leaf</tissue>
    </source>
</reference>
<name>A0A5N6KSE2_9ROSI</name>
<organism evidence="8 9">
    <name type="scientific">Carpinus fangiana</name>
    <dbReference type="NCBI Taxonomy" id="176857"/>
    <lineage>
        <taxon>Eukaryota</taxon>
        <taxon>Viridiplantae</taxon>
        <taxon>Streptophyta</taxon>
        <taxon>Embryophyta</taxon>
        <taxon>Tracheophyta</taxon>
        <taxon>Spermatophyta</taxon>
        <taxon>Magnoliopsida</taxon>
        <taxon>eudicotyledons</taxon>
        <taxon>Gunneridae</taxon>
        <taxon>Pentapetalae</taxon>
        <taxon>rosids</taxon>
        <taxon>fabids</taxon>
        <taxon>Fagales</taxon>
        <taxon>Betulaceae</taxon>
        <taxon>Carpinus</taxon>
    </lineage>
</organism>
<feature type="compositionally biased region" description="Low complexity" evidence="5">
    <location>
        <begin position="80"/>
        <end position="97"/>
    </location>
</feature>
<accession>A0A5N6KSE2</accession>
<dbReference type="Gene3D" id="2.60.120.260">
    <property type="entry name" value="Galactose-binding domain-like"/>
    <property type="match status" value="1"/>
</dbReference>
<keyword evidence="9" id="KW-1185">Reference proteome</keyword>
<evidence type="ECO:0000256" key="3">
    <source>
        <dbReference type="ARBA" id="ARBA00022989"/>
    </source>
</evidence>
<evidence type="ECO:0000256" key="2">
    <source>
        <dbReference type="ARBA" id="ARBA00022692"/>
    </source>
</evidence>
<evidence type="ECO:0000256" key="5">
    <source>
        <dbReference type="SAM" id="MobiDB-lite"/>
    </source>
</evidence>
<feature type="compositionally biased region" description="Low complexity" evidence="5">
    <location>
        <begin position="1"/>
        <end position="24"/>
    </location>
</feature>
<keyword evidence="4 6" id="KW-0472">Membrane</keyword>
<feature type="domain" description="SUN" evidence="7">
    <location>
        <begin position="288"/>
        <end position="482"/>
    </location>
</feature>
<gene>
    <name evidence="8" type="ORF">FH972_022357</name>
</gene>
<dbReference type="PROSITE" id="PS51469">
    <property type="entry name" value="SUN"/>
    <property type="match status" value="1"/>
</dbReference>
<dbReference type="GO" id="GO:0043495">
    <property type="term" value="F:protein-membrane adaptor activity"/>
    <property type="evidence" value="ECO:0007669"/>
    <property type="project" value="TreeGrafter"/>
</dbReference>
<dbReference type="PANTHER" id="PTHR12911:SF8">
    <property type="entry name" value="KLAROID PROTEIN-RELATED"/>
    <property type="match status" value="1"/>
</dbReference>
<evidence type="ECO:0000313" key="9">
    <source>
        <dbReference type="Proteomes" id="UP000327013"/>
    </source>
</evidence>
<dbReference type="Proteomes" id="UP000327013">
    <property type="component" value="Unassembled WGS sequence"/>
</dbReference>
<dbReference type="PANTHER" id="PTHR12911">
    <property type="entry name" value="SAD1/UNC-84-LIKE PROTEIN-RELATED"/>
    <property type="match status" value="1"/>
</dbReference>
<keyword evidence="2 6" id="KW-0812">Transmembrane</keyword>
<dbReference type="EMBL" id="VIBQ01000012">
    <property type="protein sequence ID" value="KAB8342759.1"/>
    <property type="molecule type" value="Genomic_DNA"/>
</dbReference>
<comment type="caution">
    <text evidence="8">The sequence shown here is derived from an EMBL/GenBank/DDBJ whole genome shotgun (WGS) entry which is preliminary data.</text>
</comment>
<comment type="subcellular location">
    <subcellularLocation>
        <location evidence="1">Membrane</location>
    </subcellularLocation>
</comment>
<evidence type="ECO:0000256" key="1">
    <source>
        <dbReference type="ARBA" id="ARBA00004370"/>
    </source>
</evidence>
<dbReference type="Pfam" id="PF07738">
    <property type="entry name" value="Sad1_UNC"/>
    <property type="match status" value="1"/>
</dbReference>
<feature type="compositionally biased region" description="Polar residues" evidence="5">
    <location>
        <begin position="48"/>
        <end position="59"/>
    </location>
</feature>
<evidence type="ECO:0000256" key="6">
    <source>
        <dbReference type="SAM" id="Phobius"/>
    </source>
</evidence>
<dbReference type="InterPro" id="IPR045119">
    <property type="entry name" value="SUN1-5"/>
</dbReference>
<dbReference type="AlphaFoldDB" id="A0A5N6KSE2"/>
<sequence length="490" mass="52534">MAGTPSAAPGRATRASSRASGTSALPLLLGGHSSAYGSPAQARLASATPPSERSTNLYQGFSAKGDHVGTSELDPTYSRAVAAGKAAPKASKATPKATSKRNISSAHPSPITEEAEEDDEIVPAQNTTGLFQQHHGHPAPPADNGNDHLDATPPANLQVPPEPAWSFRTSRPLRRCGAAAIFLALSYVLTIIFLPWLPFSGEGGVFQELKYQHDRVAVFFPNCFGGGAGHADNGADLSRISRQIWDLQQEQALLKRHHTGSDSVGAGIMAKNYFDALNNPNFFNFKEGATIDHLLTSPTRKPQGPTLLEKVILGYYPRVPNAPVTAILPWDEAGDCWCAPPTNEKSGKIQLAVNLVHNVIPESIVVEHPPFRGLLTPGSAPKDLELWVQVKDEGLRQEVERAAGAPDPATQGLPWDFVRVAAFTYNIHPADGNHVQTFKMAVGLEAFEEKGFAITKAVVRVGTNYGADYTCMYRLRLYGKKVDGDGKAGE</sequence>
<feature type="transmembrane region" description="Helical" evidence="6">
    <location>
        <begin position="176"/>
        <end position="197"/>
    </location>
</feature>
<evidence type="ECO:0000259" key="7">
    <source>
        <dbReference type="PROSITE" id="PS51469"/>
    </source>
</evidence>
<evidence type="ECO:0000313" key="8">
    <source>
        <dbReference type="EMBL" id="KAB8342759.1"/>
    </source>
</evidence>
<dbReference type="OrthoDB" id="342281at2759"/>
<protein>
    <recommendedName>
        <fullName evidence="7">SUN domain-containing protein</fullName>
    </recommendedName>
</protein>
<keyword evidence="3 6" id="KW-1133">Transmembrane helix</keyword>
<dbReference type="GO" id="GO:0034993">
    <property type="term" value="C:meiotic nuclear membrane microtubule tethering complex"/>
    <property type="evidence" value="ECO:0007669"/>
    <property type="project" value="TreeGrafter"/>
</dbReference>
<feature type="region of interest" description="Disordered" evidence="5">
    <location>
        <begin position="1"/>
        <end position="163"/>
    </location>
</feature>